<evidence type="ECO:0000313" key="3">
    <source>
        <dbReference type="Proteomes" id="UP000315995"/>
    </source>
</evidence>
<dbReference type="EMBL" id="CP041186">
    <property type="protein sequence ID" value="QDG51511.1"/>
    <property type="molecule type" value="Genomic_DNA"/>
</dbReference>
<dbReference type="Proteomes" id="UP000315995">
    <property type="component" value="Chromosome"/>
</dbReference>
<dbReference type="Gene3D" id="3.40.50.410">
    <property type="entry name" value="von Willebrand factor, type A domain"/>
    <property type="match status" value="1"/>
</dbReference>
<sequence>MKQDFNTLRWSAVLGLTVVATSGLLGACNSHPVEFAQATGAISVHEERSPDSAAAVDILWVIDNSGSMCEEQGALRDNFQQFITQISDQNIDFHIGVTTTHMKDIYPLETVARPGHLQSMPQPVPTYIPTCHGSDDDPEDPNDAMDGYKPIREALAVAVDDCTKDPSQWQGLKSISDDDIACHLDRSCGEPHEMFPTAPDGTQPYAGMPATESPYRDIPKVLRFGDYRDDAGNLDVEGLRKDFACMSLVGTRGYSIEKGLAAAVKAVSPEMTGGTLDEPTDKDAPNHGFLRDAAKFAVIFVTDETDCSQSGQYEHFADEEEFEGTTCSGQICAFANAPGLENSPLIPAADLADSLKQNLTASKGYDVENDSVIAASIHGRWKRYGVNYPDGQPLTPQECKGMQERPDPEGRGEQTSCNTTFGTAYSGDRYERFLRQFDPEQVFPKIPDNPNTYMDGLICRPGEIANTLESLGRTIAGSVSQCIYQVPYACDSSDQCPAFAFGGGTPECLPFGQKPNTSYCNSGLQLRLYPGKDDGDKTFADLQNHEYCIPESIDSSMTPGGCVIKRDKYAISACPGAPELAINLTWTDDRYFNTLSGYEVELVYTLLPETDDSASNNGSETTN</sequence>
<evidence type="ECO:0000256" key="1">
    <source>
        <dbReference type="SAM" id="MobiDB-lite"/>
    </source>
</evidence>
<feature type="region of interest" description="Disordered" evidence="1">
    <location>
        <begin position="399"/>
        <end position="418"/>
    </location>
</feature>
<accession>A0A4Y6PT77</accession>
<evidence type="ECO:0008006" key="4">
    <source>
        <dbReference type="Google" id="ProtNLM"/>
    </source>
</evidence>
<proteinExistence type="predicted"/>
<reference evidence="2 3" key="1">
    <citation type="submission" date="2019-06" db="EMBL/GenBank/DDBJ databases">
        <title>Persicimonas caeni gen. nov., sp. nov., a predatory bacterium isolated from solar saltern.</title>
        <authorList>
            <person name="Wang S."/>
        </authorList>
    </citation>
    <scope>NUCLEOTIDE SEQUENCE [LARGE SCALE GENOMIC DNA]</scope>
    <source>
        <strain evidence="2 3">YN101</strain>
    </source>
</reference>
<name>A0A4Y6PT77_PERCE</name>
<protein>
    <recommendedName>
        <fullName evidence="4">VWA domain-containing protein</fullName>
    </recommendedName>
</protein>
<keyword evidence="3" id="KW-1185">Reference proteome</keyword>
<gene>
    <name evidence="2" type="ORF">FIV42_12375</name>
</gene>
<dbReference type="RefSeq" id="WP_141197991.1">
    <property type="nucleotide sequence ID" value="NZ_CP041186.1"/>
</dbReference>
<feature type="compositionally biased region" description="Basic and acidic residues" evidence="1">
    <location>
        <begin position="401"/>
        <end position="412"/>
    </location>
</feature>
<dbReference type="InterPro" id="IPR036465">
    <property type="entry name" value="vWFA_dom_sf"/>
</dbReference>
<dbReference type="OrthoDB" id="5479759at2"/>
<organism evidence="2 3">
    <name type="scientific">Persicimonas caeni</name>
    <dbReference type="NCBI Taxonomy" id="2292766"/>
    <lineage>
        <taxon>Bacteria</taxon>
        <taxon>Deltaproteobacteria</taxon>
        <taxon>Bradymonadales</taxon>
        <taxon>Bradymonadaceae</taxon>
        <taxon>Persicimonas</taxon>
    </lineage>
</organism>
<evidence type="ECO:0000313" key="2">
    <source>
        <dbReference type="EMBL" id="QDG51511.1"/>
    </source>
</evidence>
<dbReference type="AlphaFoldDB" id="A0A4Y6PT77"/>
<accession>A0A5B8Y461</accession>
<dbReference type="PROSITE" id="PS51257">
    <property type="entry name" value="PROKAR_LIPOPROTEIN"/>
    <property type="match status" value="1"/>
</dbReference>